<dbReference type="EC" id="1.6.5.11" evidence="10"/>
<dbReference type="GO" id="GO:0015990">
    <property type="term" value="P:electron transport coupled proton transport"/>
    <property type="evidence" value="ECO:0007669"/>
    <property type="project" value="TreeGrafter"/>
</dbReference>
<feature type="transmembrane region" description="Helical" evidence="8">
    <location>
        <begin position="117"/>
        <end position="133"/>
    </location>
</feature>
<feature type="transmembrane region" description="Helical" evidence="8">
    <location>
        <begin position="376"/>
        <end position="398"/>
    </location>
</feature>
<protein>
    <submittedName>
        <fullName evidence="10">NADH-quinone oxidoreductase subunit M</fullName>
        <ecNumber evidence="10">1.6.5.11</ecNumber>
    </submittedName>
</protein>
<evidence type="ECO:0000256" key="7">
    <source>
        <dbReference type="SAM" id="MobiDB-lite"/>
    </source>
</evidence>
<feature type="transmembrane region" description="Helical" evidence="8">
    <location>
        <begin position="418"/>
        <end position="441"/>
    </location>
</feature>
<feature type="domain" description="NADH:quinone oxidoreductase/Mrp antiporter transmembrane" evidence="9">
    <location>
        <begin position="135"/>
        <end position="430"/>
    </location>
</feature>
<evidence type="ECO:0000256" key="5">
    <source>
        <dbReference type="ARBA" id="ARBA00023136"/>
    </source>
</evidence>
<feature type="transmembrane region" description="Helical" evidence="8">
    <location>
        <begin position="462"/>
        <end position="484"/>
    </location>
</feature>
<dbReference type="GO" id="GO:0008137">
    <property type="term" value="F:NADH dehydrogenase (ubiquinone) activity"/>
    <property type="evidence" value="ECO:0007669"/>
    <property type="project" value="InterPro"/>
</dbReference>
<feature type="transmembrane region" description="Helical" evidence="8">
    <location>
        <begin position="74"/>
        <end position="105"/>
    </location>
</feature>
<dbReference type="PRINTS" id="PR01437">
    <property type="entry name" value="NUOXDRDTASE4"/>
</dbReference>
<evidence type="ECO:0000256" key="2">
    <source>
        <dbReference type="ARBA" id="ARBA00009025"/>
    </source>
</evidence>
<dbReference type="PANTHER" id="PTHR43507:SF1">
    <property type="entry name" value="NADH-UBIQUINONE OXIDOREDUCTASE CHAIN 4"/>
    <property type="match status" value="1"/>
</dbReference>
<keyword evidence="4 8" id="KW-1133">Transmembrane helix</keyword>
<gene>
    <name evidence="10" type="ORF">D5H78_16435</name>
</gene>
<dbReference type="GO" id="GO:0042773">
    <property type="term" value="P:ATP synthesis coupled electron transport"/>
    <property type="evidence" value="ECO:0007669"/>
    <property type="project" value="InterPro"/>
</dbReference>
<dbReference type="InterPro" id="IPR001750">
    <property type="entry name" value="ND/Mrp_TM"/>
</dbReference>
<evidence type="ECO:0000256" key="8">
    <source>
        <dbReference type="SAM" id="Phobius"/>
    </source>
</evidence>
<feature type="transmembrane region" description="Helical" evidence="8">
    <location>
        <begin position="222"/>
        <end position="244"/>
    </location>
</feature>
<dbReference type="Proteomes" id="UP000265614">
    <property type="component" value="Unassembled WGS sequence"/>
</dbReference>
<comment type="caution">
    <text evidence="10">The sequence shown here is derived from an EMBL/GenBank/DDBJ whole genome shotgun (WGS) entry which is preliminary data.</text>
</comment>
<feature type="transmembrane region" description="Helical" evidence="8">
    <location>
        <begin position="256"/>
        <end position="279"/>
    </location>
</feature>
<dbReference type="InterPro" id="IPR010227">
    <property type="entry name" value="NADH_Q_OxRdtase_chainM/4"/>
</dbReference>
<dbReference type="GO" id="GO:0012505">
    <property type="term" value="C:endomembrane system"/>
    <property type="evidence" value="ECO:0007669"/>
    <property type="project" value="UniProtKB-SubCell"/>
</dbReference>
<dbReference type="GO" id="GO:0016020">
    <property type="term" value="C:membrane"/>
    <property type="evidence" value="ECO:0007669"/>
    <property type="project" value="UniProtKB-SubCell"/>
</dbReference>
<dbReference type="NCBIfam" id="NF004500">
    <property type="entry name" value="PRK05846.1-4"/>
    <property type="match status" value="1"/>
</dbReference>
<sequence length="518" mass="54185">MESGPLLLLLCLLPLVGAAVVAAVPARAAEAAKRLAVAVALATLAVAVVVALRFDRGADAPYQLADRYDWIPQFGVSLSLGVTGISVALVALTAVLVPLCLLASWDDGRASSRRPQTHLALMLALEGLILAAFCARDVFLFYVCFEVMLIPMYFLIGGYGGAQRSYAAAKFLIYNLLGGLVMLAALIGLYVESRGLPGAEDGTFDITTLATQLELGTTTERLLFLGFFLAFAIKAPLWPLHTWLPDAAVEARPGAAVLMVSVMDKLGTFGMIALCLPLFPAASVWARPVVVALAVVGIVYGALVAIGQSDLMRLIAYTSVSHFGFIIMGIFAMTSQGQTGATLYMVNHGFSTAGLFLIAGMMVTRRGSRLIADYGGVQRVAPVLAGSFFVAGLSSLALPGLSSFVSEFLVLVGTFTRYQAAAVVATLGIVLAALYILLTVTRTLSGPVRPETEGFRDLRGREAAVVAPVLAVIIALGFVPGPLIDVIDHGVDDTLASVSQDDPAPSVPAAPVAEGSPE</sequence>
<feature type="transmembrane region" description="Helical" evidence="8">
    <location>
        <begin position="36"/>
        <end position="54"/>
    </location>
</feature>
<organism evidence="10 11">
    <name type="scientific">Vallicoccus soli</name>
    <dbReference type="NCBI Taxonomy" id="2339232"/>
    <lineage>
        <taxon>Bacteria</taxon>
        <taxon>Bacillati</taxon>
        <taxon>Actinomycetota</taxon>
        <taxon>Actinomycetes</taxon>
        <taxon>Motilibacterales</taxon>
        <taxon>Vallicoccaceae</taxon>
        <taxon>Vallicoccus</taxon>
    </lineage>
</organism>
<comment type="subcellular location">
    <subcellularLocation>
        <location evidence="1">Endomembrane system</location>
        <topology evidence="1">Multi-pass membrane protein</topology>
    </subcellularLocation>
    <subcellularLocation>
        <location evidence="6">Membrane</location>
        <topology evidence="6">Multi-pass membrane protein</topology>
    </subcellularLocation>
</comment>
<comment type="similarity">
    <text evidence="2">Belongs to the complex I subunit 4 family.</text>
</comment>
<accession>A0A3A3YZL1</accession>
<feature type="transmembrane region" description="Helical" evidence="8">
    <location>
        <begin position="314"/>
        <end position="333"/>
    </location>
</feature>
<feature type="transmembrane region" description="Helical" evidence="8">
    <location>
        <begin position="285"/>
        <end position="307"/>
    </location>
</feature>
<evidence type="ECO:0000256" key="6">
    <source>
        <dbReference type="RuleBase" id="RU000320"/>
    </source>
</evidence>
<dbReference type="EMBL" id="QZEZ01000009">
    <property type="protein sequence ID" value="RJK93500.1"/>
    <property type="molecule type" value="Genomic_DNA"/>
</dbReference>
<dbReference type="GO" id="GO:0003954">
    <property type="term" value="F:NADH dehydrogenase activity"/>
    <property type="evidence" value="ECO:0007669"/>
    <property type="project" value="TreeGrafter"/>
</dbReference>
<reference evidence="10 11" key="1">
    <citation type="submission" date="2018-09" db="EMBL/GenBank/DDBJ databases">
        <title>YIM 75000 draft genome.</title>
        <authorList>
            <person name="Tang S."/>
            <person name="Feng Y."/>
        </authorList>
    </citation>
    <scope>NUCLEOTIDE SEQUENCE [LARGE SCALE GENOMIC DNA]</scope>
    <source>
        <strain evidence="10 11">YIM 75000</strain>
    </source>
</reference>
<keyword evidence="10" id="KW-0560">Oxidoreductase</keyword>
<evidence type="ECO:0000256" key="3">
    <source>
        <dbReference type="ARBA" id="ARBA00022692"/>
    </source>
</evidence>
<evidence type="ECO:0000256" key="1">
    <source>
        <dbReference type="ARBA" id="ARBA00004127"/>
    </source>
</evidence>
<feature type="transmembrane region" description="Helical" evidence="8">
    <location>
        <begin position="345"/>
        <end position="364"/>
    </location>
</feature>
<dbReference type="PANTHER" id="PTHR43507">
    <property type="entry name" value="NADH-UBIQUINONE OXIDOREDUCTASE CHAIN 4"/>
    <property type="match status" value="1"/>
</dbReference>
<feature type="transmembrane region" description="Helical" evidence="8">
    <location>
        <begin position="6"/>
        <end position="24"/>
    </location>
</feature>
<keyword evidence="5 8" id="KW-0472">Membrane</keyword>
<dbReference type="Pfam" id="PF00361">
    <property type="entry name" value="Proton_antipo_M"/>
    <property type="match status" value="1"/>
</dbReference>
<feature type="transmembrane region" description="Helical" evidence="8">
    <location>
        <begin position="171"/>
        <end position="191"/>
    </location>
</feature>
<feature type="compositionally biased region" description="Low complexity" evidence="7">
    <location>
        <begin position="503"/>
        <end position="518"/>
    </location>
</feature>
<feature type="transmembrane region" description="Helical" evidence="8">
    <location>
        <begin position="139"/>
        <end position="159"/>
    </location>
</feature>
<name>A0A3A3YZL1_9ACTN</name>
<evidence type="ECO:0000313" key="11">
    <source>
        <dbReference type="Proteomes" id="UP000265614"/>
    </source>
</evidence>
<keyword evidence="11" id="KW-1185">Reference proteome</keyword>
<feature type="region of interest" description="Disordered" evidence="7">
    <location>
        <begin position="497"/>
        <end position="518"/>
    </location>
</feature>
<keyword evidence="3 6" id="KW-0812">Transmembrane</keyword>
<dbReference type="OrthoDB" id="9768329at2"/>
<proteinExistence type="inferred from homology"/>
<dbReference type="NCBIfam" id="TIGR01972">
    <property type="entry name" value="NDH_I_M"/>
    <property type="match status" value="1"/>
</dbReference>
<dbReference type="AlphaFoldDB" id="A0A3A3YZL1"/>
<evidence type="ECO:0000256" key="4">
    <source>
        <dbReference type="ARBA" id="ARBA00022989"/>
    </source>
</evidence>
<evidence type="ECO:0000259" key="9">
    <source>
        <dbReference type="Pfam" id="PF00361"/>
    </source>
</evidence>
<dbReference type="GO" id="GO:0048039">
    <property type="term" value="F:ubiquinone binding"/>
    <property type="evidence" value="ECO:0007669"/>
    <property type="project" value="TreeGrafter"/>
</dbReference>
<evidence type="ECO:0000313" key="10">
    <source>
        <dbReference type="EMBL" id="RJK93500.1"/>
    </source>
</evidence>
<dbReference type="InterPro" id="IPR003918">
    <property type="entry name" value="NADH_UbQ_OxRdtase"/>
</dbReference>